<organism evidence="2 3">
    <name type="scientific">Emticicia soli</name>
    <dbReference type="NCBI Taxonomy" id="2027878"/>
    <lineage>
        <taxon>Bacteria</taxon>
        <taxon>Pseudomonadati</taxon>
        <taxon>Bacteroidota</taxon>
        <taxon>Cytophagia</taxon>
        <taxon>Cytophagales</taxon>
        <taxon>Leadbetterellaceae</taxon>
        <taxon>Emticicia</taxon>
    </lineage>
</organism>
<protein>
    <recommendedName>
        <fullName evidence="4">DUF4386 family protein</fullName>
    </recommendedName>
</protein>
<accession>A0ABW5JEU8</accession>
<dbReference type="Proteomes" id="UP001597510">
    <property type="component" value="Unassembled WGS sequence"/>
</dbReference>
<feature type="transmembrane region" description="Helical" evidence="1">
    <location>
        <begin position="130"/>
        <end position="152"/>
    </location>
</feature>
<keyword evidence="1" id="KW-0472">Membrane</keyword>
<feature type="transmembrane region" description="Helical" evidence="1">
    <location>
        <begin position="159"/>
        <end position="176"/>
    </location>
</feature>
<proteinExistence type="predicted"/>
<name>A0ABW5JEU8_9BACT</name>
<feature type="transmembrane region" description="Helical" evidence="1">
    <location>
        <begin position="182"/>
        <end position="205"/>
    </location>
</feature>
<evidence type="ECO:0000256" key="1">
    <source>
        <dbReference type="SAM" id="Phobius"/>
    </source>
</evidence>
<keyword evidence="1" id="KW-0812">Transmembrane</keyword>
<keyword evidence="1" id="KW-1133">Transmembrane helix</keyword>
<feature type="transmembrane region" description="Helical" evidence="1">
    <location>
        <begin position="49"/>
        <end position="68"/>
    </location>
</feature>
<dbReference type="RefSeq" id="WP_340239366.1">
    <property type="nucleotide sequence ID" value="NZ_JBBEWC010000012.1"/>
</dbReference>
<sequence length="211" mass="22959">MEPQFRKTAAFCLFIGALLATITMVLHPTGGSMEYINHIKPVLVFSHSLAIFCMPFIGFGAWGLSVLLQTTNRIAMLAFFVFCGGLIAAMMAGAFNGLILPHFVGRYINSDIDSGILKAIMGYGRCINAAMSYIFIAACVFAIGLWSVIIILKAQLPKWIGYYGFVIIAAGVVGVLTKFNFLSVVGFSVFVFGLVSWLVLAGVFMSRNRIE</sequence>
<reference evidence="3" key="1">
    <citation type="journal article" date="2019" name="Int. J. Syst. Evol. Microbiol.">
        <title>The Global Catalogue of Microorganisms (GCM) 10K type strain sequencing project: providing services to taxonomists for standard genome sequencing and annotation.</title>
        <authorList>
            <consortium name="The Broad Institute Genomics Platform"/>
            <consortium name="The Broad Institute Genome Sequencing Center for Infectious Disease"/>
            <person name="Wu L."/>
            <person name="Ma J."/>
        </authorList>
    </citation>
    <scope>NUCLEOTIDE SEQUENCE [LARGE SCALE GENOMIC DNA]</scope>
    <source>
        <strain evidence="3">KCTC 52344</strain>
    </source>
</reference>
<evidence type="ECO:0000313" key="3">
    <source>
        <dbReference type="Proteomes" id="UP001597510"/>
    </source>
</evidence>
<gene>
    <name evidence="2" type="ORF">ACFSR2_19540</name>
</gene>
<comment type="caution">
    <text evidence="2">The sequence shown here is derived from an EMBL/GenBank/DDBJ whole genome shotgun (WGS) entry which is preliminary data.</text>
</comment>
<evidence type="ECO:0000313" key="2">
    <source>
        <dbReference type="EMBL" id="MFD2523100.1"/>
    </source>
</evidence>
<feature type="transmembrane region" description="Helical" evidence="1">
    <location>
        <begin position="75"/>
        <end position="99"/>
    </location>
</feature>
<evidence type="ECO:0008006" key="4">
    <source>
        <dbReference type="Google" id="ProtNLM"/>
    </source>
</evidence>
<keyword evidence="3" id="KW-1185">Reference proteome</keyword>
<dbReference type="EMBL" id="JBHULC010000027">
    <property type="protein sequence ID" value="MFD2523100.1"/>
    <property type="molecule type" value="Genomic_DNA"/>
</dbReference>